<protein>
    <submittedName>
        <fullName evidence="2">DUF4365 domain-containing protein</fullName>
    </submittedName>
</protein>
<evidence type="ECO:0000313" key="3">
    <source>
        <dbReference type="Proteomes" id="UP000291819"/>
    </source>
</evidence>
<gene>
    <name evidence="2" type="ORF">EYS08_03090</name>
</gene>
<dbReference type="Pfam" id="PF14280">
    <property type="entry name" value="DUF4365"/>
    <property type="match status" value="1"/>
</dbReference>
<reference evidence="2 3" key="1">
    <citation type="submission" date="2019-02" db="EMBL/GenBank/DDBJ databases">
        <title>Pedobacter kyonggii whole genome sequence analysis.</title>
        <authorList>
            <person name="Dahal R.H."/>
        </authorList>
    </citation>
    <scope>NUCLEOTIDE SEQUENCE [LARGE SCALE GENOMIC DNA]</scope>
    <source>
        <strain evidence="2 3">K-4-11-1</strain>
    </source>
</reference>
<dbReference type="RefSeq" id="WP_131028393.1">
    <property type="nucleotide sequence ID" value="NZ_SIXF01000002.1"/>
</dbReference>
<evidence type="ECO:0000259" key="1">
    <source>
        <dbReference type="Pfam" id="PF14280"/>
    </source>
</evidence>
<proteinExistence type="predicted"/>
<dbReference type="Proteomes" id="UP000291819">
    <property type="component" value="Unassembled WGS sequence"/>
</dbReference>
<accession>A0A4Q9HGF2</accession>
<name>A0A4Q9HGF2_9SPHI</name>
<evidence type="ECO:0000313" key="2">
    <source>
        <dbReference type="EMBL" id="TBO44313.1"/>
    </source>
</evidence>
<dbReference type="InterPro" id="IPR025375">
    <property type="entry name" value="DUF4365"/>
</dbReference>
<dbReference type="AlphaFoldDB" id="A0A4Q9HGF2"/>
<sequence length="345" mass="39686">MPKQNFDTQLTGQRAFTEAQKAIQDAGHFLQPVDGSIDDSIDGYIRLRKKVTVTKNTKKGSIKGDIGVETGNLIGIQVKGVSSIPASGSNSYYITVADKDKFGVNFSKKEKLDRHKKVWQNFIGPVILIFVDLDTKKCWWADAQNPSVYSTAGYSMLIDKKNILDFQAFKKIKKLGREKFVSNDVPHIDTVNTDFPTLRLTDFKQSAKDLYSNLQGIGKEPYSLIYNPLIGKIRYSLSGWKHITRLNRRKMRIFNSLMLLGVSYRICSEVETFTKVKKGVIRESKRFIKKVDFLTLRAEVHFNYRQSSIVQVVLRRVKTFDKQHPTIHVQDQVFFHSVYEPYRKE</sequence>
<comment type="caution">
    <text evidence="2">The sequence shown here is derived from an EMBL/GenBank/DDBJ whole genome shotgun (WGS) entry which is preliminary data.</text>
</comment>
<dbReference type="OrthoDB" id="7058312at2"/>
<dbReference type="EMBL" id="SIXF01000002">
    <property type="protein sequence ID" value="TBO44313.1"/>
    <property type="molecule type" value="Genomic_DNA"/>
</dbReference>
<feature type="domain" description="DUF4365" evidence="1">
    <location>
        <begin position="16"/>
        <end position="174"/>
    </location>
</feature>
<keyword evidence="3" id="KW-1185">Reference proteome</keyword>
<organism evidence="2 3">
    <name type="scientific">Pedobacter kyonggii</name>
    <dbReference type="NCBI Taxonomy" id="1926871"/>
    <lineage>
        <taxon>Bacteria</taxon>
        <taxon>Pseudomonadati</taxon>
        <taxon>Bacteroidota</taxon>
        <taxon>Sphingobacteriia</taxon>
        <taxon>Sphingobacteriales</taxon>
        <taxon>Sphingobacteriaceae</taxon>
        <taxon>Pedobacter</taxon>
    </lineage>
</organism>